<accession>A0ACC2TGU5</accession>
<reference evidence="1" key="1">
    <citation type="submission" date="2022-04" db="EMBL/GenBank/DDBJ databases">
        <title>Genome of the entomopathogenic fungus Entomophthora muscae.</title>
        <authorList>
            <person name="Elya C."/>
            <person name="Lovett B.R."/>
            <person name="Lee E."/>
            <person name="Macias A.M."/>
            <person name="Hajek A.E."/>
            <person name="De Bivort B.L."/>
            <person name="Kasson M.T."/>
            <person name="De Fine Licht H.H."/>
            <person name="Stajich J.E."/>
        </authorList>
    </citation>
    <scope>NUCLEOTIDE SEQUENCE</scope>
    <source>
        <strain evidence="1">Berkeley</strain>
    </source>
</reference>
<protein>
    <submittedName>
        <fullName evidence="1">Uncharacterized protein</fullName>
    </submittedName>
</protein>
<comment type="caution">
    <text evidence="1">The sequence shown here is derived from an EMBL/GenBank/DDBJ whole genome shotgun (WGS) entry which is preliminary data.</text>
</comment>
<proteinExistence type="predicted"/>
<dbReference type="EMBL" id="QTSX02002886">
    <property type="protein sequence ID" value="KAJ9073788.1"/>
    <property type="molecule type" value="Genomic_DNA"/>
</dbReference>
<sequence length="337" mass="36965">MNLREVIGGRCSVISKSGIRYVGTLISIESEQKTLSFEKVVSFGTEGRLGTGRDVPPSSNVFEHIVFKAAEITALKLVEPAAPDYQQSPAFYDPAIVESAKGPAPQSHATPTMAPSPFQDGYNQTVNAPQPYIPQPSSVPAYPPQNASYSSPRPHNESVPSYAQSAAAPVNQQPRNAPRSNNRQDHHQSRPRNTPTLPKQDFDFESFNAQFNKEEVLKEIAGDGFERSSEAAPFTDPKNFYDKKSSFFDNISCDSKNKAEGVTRDRLTSGQGRKTNQETFGENYSSNNYNRYHVNHRNGQRGGPRPRGNRNGNPQGPGNQGYAGQVNGRAPGNPRPQ</sequence>
<gene>
    <name evidence="1" type="ORF">DSO57_1012776</name>
</gene>
<name>A0ACC2TGU5_9FUNG</name>
<keyword evidence="2" id="KW-1185">Reference proteome</keyword>
<evidence type="ECO:0000313" key="2">
    <source>
        <dbReference type="Proteomes" id="UP001165960"/>
    </source>
</evidence>
<evidence type="ECO:0000313" key="1">
    <source>
        <dbReference type="EMBL" id="KAJ9073788.1"/>
    </source>
</evidence>
<dbReference type="Proteomes" id="UP001165960">
    <property type="component" value="Unassembled WGS sequence"/>
</dbReference>
<organism evidence="1 2">
    <name type="scientific">Entomophthora muscae</name>
    <dbReference type="NCBI Taxonomy" id="34485"/>
    <lineage>
        <taxon>Eukaryota</taxon>
        <taxon>Fungi</taxon>
        <taxon>Fungi incertae sedis</taxon>
        <taxon>Zoopagomycota</taxon>
        <taxon>Entomophthoromycotina</taxon>
        <taxon>Entomophthoromycetes</taxon>
        <taxon>Entomophthorales</taxon>
        <taxon>Entomophthoraceae</taxon>
        <taxon>Entomophthora</taxon>
    </lineage>
</organism>